<name>A0A3G2S0J6_MALR7</name>
<dbReference type="InterPro" id="IPR035979">
    <property type="entry name" value="RBD_domain_sf"/>
</dbReference>
<dbReference type="Proteomes" id="UP000269793">
    <property type="component" value="Chromosome I"/>
</dbReference>
<dbReference type="EMBL" id="CP033148">
    <property type="protein sequence ID" value="AYO41474.1"/>
    <property type="molecule type" value="Genomic_DNA"/>
</dbReference>
<keyword evidence="1 2" id="KW-0694">RNA-binding</keyword>
<dbReference type="Pfam" id="PF00076">
    <property type="entry name" value="RRM_1"/>
    <property type="match status" value="1"/>
</dbReference>
<keyword evidence="5" id="KW-1185">Reference proteome</keyword>
<dbReference type="Gene3D" id="3.30.70.330">
    <property type="match status" value="1"/>
</dbReference>
<protein>
    <submittedName>
        <fullName evidence="4">Multiple RNA-binding domain-containing protein 1</fullName>
    </submittedName>
</protein>
<evidence type="ECO:0000313" key="4">
    <source>
        <dbReference type="EMBL" id="AYO41474.1"/>
    </source>
</evidence>
<dbReference type="VEuPathDB" id="FungiDB:DNF11_0524"/>
<dbReference type="InterPro" id="IPR000504">
    <property type="entry name" value="RRM_dom"/>
</dbReference>
<accession>A0A3G2S0J6</accession>
<gene>
    <name evidence="4" type="primary">mrd1</name>
    <name evidence="4" type="ORF">DNF11_0524</name>
</gene>
<dbReference type="OrthoDB" id="6159137at2759"/>
<dbReference type="InterPro" id="IPR012677">
    <property type="entry name" value="Nucleotide-bd_a/b_plait_sf"/>
</dbReference>
<dbReference type="GO" id="GO:0005634">
    <property type="term" value="C:nucleus"/>
    <property type="evidence" value="ECO:0007669"/>
    <property type="project" value="TreeGrafter"/>
</dbReference>
<dbReference type="CDD" id="cd00590">
    <property type="entry name" value="RRM_SF"/>
    <property type="match status" value="2"/>
</dbReference>
<dbReference type="SMART" id="SM00360">
    <property type="entry name" value="RRM"/>
    <property type="match status" value="3"/>
</dbReference>
<dbReference type="GO" id="GO:0003729">
    <property type="term" value="F:mRNA binding"/>
    <property type="evidence" value="ECO:0007669"/>
    <property type="project" value="TreeGrafter"/>
</dbReference>
<evidence type="ECO:0000259" key="3">
    <source>
        <dbReference type="PROSITE" id="PS50102"/>
    </source>
</evidence>
<evidence type="ECO:0000256" key="2">
    <source>
        <dbReference type="PROSITE-ProRule" id="PRU00176"/>
    </source>
</evidence>
<sequence>MPPKQSSKVVIEPIPLTATTVDIVRLLHPLQVESVSITVQGGKGTATVVLSSTDDAKNACRISSGVILGQPVRIRSMDEGVRSTLLQPSWATVAKSVGQEADYEQNGYRNLYVLNLPLEVSANELNELFGRYGRVVHSVILAMLDTQARRRGFIDMDTPESAQAAMHALNGHIWHGYPIEVSYALVQRSDGCLDNDKISVSSPMVLLQGLLPAATIDADDVRLLVEPHGRIIDMDFPANLAGDTTFSVRLTMGSGQDAYNVCNALNDTDVNGQHLQADRIKFSP</sequence>
<dbReference type="AlphaFoldDB" id="A0A3G2S0J6"/>
<organism evidence="4 5">
    <name type="scientific">Malassezia restricta (strain ATCC 96810 / NBRC 103918 / CBS 7877)</name>
    <name type="common">Seborrheic dermatitis infection agent</name>
    <dbReference type="NCBI Taxonomy" id="425264"/>
    <lineage>
        <taxon>Eukaryota</taxon>
        <taxon>Fungi</taxon>
        <taxon>Dikarya</taxon>
        <taxon>Basidiomycota</taxon>
        <taxon>Ustilaginomycotina</taxon>
        <taxon>Malasseziomycetes</taxon>
        <taxon>Malasseziales</taxon>
        <taxon>Malasseziaceae</taxon>
        <taxon>Malassezia</taxon>
    </lineage>
</organism>
<evidence type="ECO:0000256" key="1">
    <source>
        <dbReference type="ARBA" id="ARBA00022884"/>
    </source>
</evidence>
<dbReference type="SUPFAM" id="SSF54928">
    <property type="entry name" value="RNA-binding domain, RBD"/>
    <property type="match status" value="2"/>
</dbReference>
<feature type="domain" description="RRM" evidence="3">
    <location>
        <begin position="109"/>
        <end position="186"/>
    </location>
</feature>
<dbReference type="PANTHER" id="PTHR48025">
    <property type="entry name" value="OS02G0815200 PROTEIN"/>
    <property type="match status" value="1"/>
</dbReference>
<dbReference type="PROSITE" id="PS50102">
    <property type="entry name" value="RRM"/>
    <property type="match status" value="1"/>
</dbReference>
<reference evidence="4 5" key="1">
    <citation type="submission" date="2018-10" db="EMBL/GenBank/DDBJ databases">
        <title>Complete genome sequence of Malassezia restricta CBS 7877.</title>
        <authorList>
            <person name="Morand S.C."/>
            <person name="Bertignac M."/>
            <person name="Iltis A."/>
            <person name="Kolder I."/>
            <person name="Pirovano W."/>
            <person name="Jourdain R."/>
            <person name="Clavaud C."/>
        </authorList>
    </citation>
    <scope>NUCLEOTIDE SEQUENCE [LARGE SCALE GENOMIC DNA]</scope>
    <source>
        <strain evidence="4 5">CBS 7877</strain>
    </source>
</reference>
<evidence type="ECO:0000313" key="5">
    <source>
        <dbReference type="Proteomes" id="UP000269793"/>
    </source>
</evidence>
<proteinExistence type="predicted"/>
<dbReference type="InterPro" id="IPR050502">
    <property type="entry name" value="Euk_RNA-bind_prot"/>
</dbReference>
<dbReference type="PANTHER" id="PTHR48025:SF1">
    <property type="entry name" value="RRM DOMAIN-CONTAINING PROTEIN"/>
    <property type="match status" value="1"/>
</dbReference>